<dbReference type="EMBL" id="CM026425">
    <property type="protein sequence ID" value="KAG0577100.1"/>
    <property type="molecule type" value="Genomic_DNA"/>
</dbReference>
<reference evidence="9" key="1">
    <citation type="submission" date="2020-06" db="EMBL/GenBank/DDBJ databases">
        <title>WGS assembly of Ceratodon purpureus strain R40.</title>
        <authorList>
            <person name="Carey S.B."/>
            <person name="Jenkins J."/>
            <person name="Shu S."/>
            <person name="Lovell J.T."/>
            <person name="Sreedasyam A."/>
            <person name="Maumus F."/>
            <person name="Tiley G.P."/>
            <person name="Fernandez-Pozo N."/>
            <person name="Barry K."/>
            <person name="Chen C."/>
            <person name="Wang M."/>
            <person name="Lipzen A."/>
            <person name="Daum C."/>
            <person name="Saski C.A."/>
            <person name="Payton A.C."/>
            <person name="Mcbreen J.C."/>
            <person name="Conrad R.E."/>
            <person name="Kollar L.M."/>
            <person name="Olsson S."/>
            <person name="Huttunen S."/>
            <person name="Landis J.B."/>
            <person name="Wickett N.J."/>
            <person name="Johnson M.G."/>
            <person name="Rensing S.A."/>
            <person name="Grimwood J."/>
            <person name="Schmutz J."/>
            <person name="Mcdaniel S.F."/>
        </authorList>
    </citation>
    <scope>NUCLEOTIDE SEQUENCE</scope>
    <source>
        <strain evidence="9">R40</strain>
    </source>
</reference>
<keyword evidence="10" id="KW-1185">Reference proteome</keyword>
<evidence type="ECO:0000256" key="3">
    <source>
        <dbReference type="ARBA" id="ARBA00023002"/>
    </source>
</evidence>
<dbReference type="Pfam" id="PF14226">
    <property type="entry name" value="DIOX_N"/>
    <property type="match status" value="1"/>
</dbReference>
<dbReference type="GO" id="GO:0046872">
    <property type="term" value="F:metal ion binding"/>
    <property type="evidence" value="ECO:0007669"/>
    <property type="project" value="UniProtKB-KW"/>
</dbReference>
<dbReference type="FunFam" id="2.60.120.330:FF:000003">
    <property type="entry name" value="Gibberellin 20 oxidase 2"/>
    <property type="match status" value="1"/>
</dbReference>
<feature type="domain" description="Fe2OG dioxygenase" evidence="8">
    <location>
        <begin position="253"/>
        <end position="354"/>
    </location>
</feature>
<dbReference type="Gene3D" id="2.60.120.330">
    <property type="entry name" value="B-lactam Antibiotic, Isopenicillin N Synthase, Chain"/>
    <property type="match status" value="1"/>
</dbReference>
<dbReference type="InterPro" id="IPR027443">
    <property type="entry name" value="IPNS-like_sf"/>
</dbReference>
<dbReference type="AlphaFoldDB" id="A0A8T0I0V2"/>
<sequence length="416" mass="46751">MPVAKALHPSHHQSLMHEAGPNNHFRTAPSAPQRNGALLRGQSDNYTGLRPEAKKSNLLRGASADLSEFIWPKDQWPSVPHNDFHMAQELPTVDLSGLQSNDPLELEKIAQLLVKTFSNWGFVQVINHGVPTEVIDRMQYEARKFFDLPLEQKEKGVAPTSSKYEGFGYGVESGFFYAGKPWIDRFQCRWSPVCEIREPVEKVFTETSDAELFSNSIEEYNGRLDKLAMQILELCARGLGLPVDTFTKPFNGTAGDCIARMNYYPPCPLSSLTLGLGAHTDPNLLTILSQCKVGGLQVCKDGTWMSVKPKPDTLIINIGDTFEAWTNGRFRSVEHRAVVNETESRISMVYFASPPAKSLIQMPEQLITPQHPLKFRTSFTWEEYKIHLFKKHVGGNGVKTSKQWLRHPVPISQISS</sequence>
<comment type="similarity">
    <text evidence="6">Belongs to the iron/ascorbate-dependent oxidoreductase family.</text>
</comment>
<evidence type="ECO:0000256" key="1">
    <source>
        <dbReference type="ARBA" id="ARBA00001961"/>
    </source>
</evidence>
<evidence type="ECO:0000256" key="2">
    <source>
        <dbReference type="ARBA" id="ARBA00022723"/>
    </source>
</evidence>
<proteinExistence type="inferred from homology"/>
<name>A0A8T0I0V2_CERPU</name>
<dbReference type="GO" id="GO:0016491">
    <property type="term" value="F:oxidoreductase activity"/>
    <property type="evidence" value="ECO:0007669"/>
    <property type="project" value="UniProtKB-KW"/>
</dbReference>
<dbReference type="InterPro" id="IPR044861">
    <property type="entry name" value="IPNS-like_FE2OG_OXY"/>
</dbReference>
<comment type="catalytic activity">
    <reaction evidence="5">
        <text>gibberellin A12 + 2 2-oxoglutarate + 3 O2 + H(+) = gibberellin A9 + 2 succinate + 3 CO2 + 2 H2O</text>
        <dbReference type="Rhea" id="RHEA:60772"/>
        <dbReference type="ChEBI" id="CHEBI:15377"/>
        <dbReference type="ChEBI" id="CHEBI:15378"/>
        <dbReference type="ChEBI" id="CHEBI:15379"/>
        <dbReference type="ChEBI" id="CHEBI:16526"/>
        <dbReference type="ChEBI" id="CHEBI:16810"/>
        <dbReference type="ChEBI" id="CHEBI:30031"/>
        <dbReference type="ChEBI" id="CHEBI:58627"/>
        <dbReference type="ChEBI" id="CHEBI:73255"/>
    </reaction>
    <physiologicalReaction direction="left-to-right" evidence="5">
        <dbReference type="Rhea" id="RHEA:60773"/>
    </physiologicalReaction>
</comment>
<comment type="caution">
    <text evidence="9">The sequence shown here is derived from an EMBL/GenBank/DDBJ whole genome shotgun (WGS) entry which is preliminary data.</text>
</comment>
<dbReference type="SUPFAM" id="SSF51197">
    <property type="entry name" value="Clavaminate synthase-like"/>
    <property type="match status" value="1"/>
</dbReference>
<protein>
    <recommendedName>
        <fullName evidence="8">Fe2OG dioxygenase domain-containing protein</fullName>
    </recommendedName>
</protein>
<evidence type="ECO:0000256" key="4">
    <source>
        <dbReference type="ARBA" id="ARBA00023004"/>
    </source>
</evidence>
<evidence type="ECO:0000256" key="5">
    <source>
        <dbReference type="ARBA" id="ARBA00050508"/>
    </source>
</evidence>
<evidence type="ECO:0000256" key="6">
    <source>
        <dbReference type="RuleBase" id="RU003682"/>
    </source>
</evidence>
<gene>
    <name evidence="9" type="ORF">KC19_5G130700</name>
</gene>
<organism evidence="9 10">
    <name type="scientific">Ceratodon purpureus</name>
    <name type="common">Fire moss</name>
    <name type="synonym">Dicranum purpureum</name>
    <dbReference type="NCBI Taxonomy" id="3225"/>
    <lineage>
        <taxon>Eukaryota</taxon>
        <taxon>Viridiplantae</taxon>
        <taxon>Streptophyta</taxon>
        <taxon>Embryophyta</taxon>
        <taxon>Bryophyta</taxon>
        <taxon>Bryophytina</taxon>
        <taxon>Bryopsida</taxon>
        <taxon>Dicranidae</taxon>
        <taxon>Pseudoditrichales</taxon>
        <taxon>Ditrichaceae</taxon>
        <taxon>Ceratodon</taxon>
    </lineage>
</organism>
<dbReference type="Pfam" id="PF03171">
    <property type="entry name" value="2OG-FeII_Oxy"/>
    <property type="match status" value="1"/>
</dbReference>
<keyword evidence="2 6" id="KW-0479">Metal-binding</keyword>
<comment type="cofactor">
    <cofactor evidence="1">
        <name>L-ascorbate</name>
        <dbReference type="ChEBI" id="CHEBI:38290"/>
    </cofactor>
</comment>
<evidence type="ECO:0000259" key="8">
    <source>
        <dbReference type="PROSITE" id="PS51471"/>
    </source>
</evidence>
<evidence type="ECO:0000313" key="9">
    <source>
        <dbReference type="EMBL" id="KAG0577100.1"/>
    </source>
</evidence>
<dbReference type="InterPro" id="IPR050231">
    <property type="entry name" value="Iron_ascorbate_oxido_reductase"/>
</dbReference>
<evidence type="ECO:0000313" key="10">
    <source>
        <dbReference type="Proteomes" id="UP000822688"/>
    </source>
</evidence>
<accession>A0A8T0I0V2</accession>
<dbReference type="PANTHER" id="PTHR47990">
    <property type="entry name" value="2-OXOGLUTARATE (2OG) AND FE(II)-DEPENDENT OXYGENASE SUPERFAMILY PROTEIN-RELATED"/>
    <property type="match status" value="1"/>
</dbReference>
<dbReference type="PROSITE" id="PS51471">
    <property type="entry name" value="FE2OG_OXY"/>
    <property type="match status" value="1"/>
</dbReference>
<feature type="region of interest" description="Disordered" evidence="7">
    <location>
        <begin position="1"/>
        <end position="48"/>
    </location>
</feature>
<keyword evidence="3 6" id="KW-0560">Oxidoreductase</keyword>
<dbReference type="InterPro" id="IPR005123">
    <property type="entry name" value="Oxoglu/Fe-dep_dioxygenase_dom"/>
</dbReference>
<dbReference type="GO" id="GO:0009685">
    <property type="term" value="P:gibberellin metabolic process"/>
    <property type="evidence" value="ECO:0007669"/>
    <property type="project" value="UniProtKB-ARBA"/>
</dbReference>
<keyword evidence="4 6" id="KW-0408">Iron</keyword>
<evidence type="ECO:0000256" key="7">
    <source>
        <dbReference type="SAM" id="MobiDB-lite"/>
    </source>
</evidence>
<dbReference type="Proteomes" id="UP000822688">
    <property type="component" value="Chromosome 5"/>
</dbReference>
<dbReference type="InterPro" id="IPR026992">
    <property type="entry name" value="DIOX_N"/>
</dbReference>